<proteinExistence type="predicted"/>
<evidence type="ECO:0000313" key="2">
    <source>
        <dbReference type="Proteomes" id="UP000245802"/>
    </source>
</evidence>
<organism evidence="1 2">
    <name type="scientific">Gemmata obscuriglobus</name>
    <dbReference type="NCBI Taxonomy" id="114"/>
    <lineage>
        <taxon>Bacteria</taxon>
        <taxon>Pseudomonadati</taxon>
        <taxon>Planctomycetota</taxon>
        <taxon>Planctomycetia</taxon>
        <taxon>Gemmatales</taxon>
        <taxon>Gemmataceae</taxon>
        <taxon>Gemmata</taxon>
    </lineage>
</organism>
<dbReference type="EMBL" id="CP025958">
    <property type="protein sequence ID" value="AWM38682.1"/>
    <property type="molecule type" value="Genomic_DNA"/>
</dbReference>
<accession>A0A2Z3H2Z0</accession>
<dbReference type="RefSeq" id="WP_010036809.1">
    <property type="nucleotide sequence ID" value="NZ_CP025958.1"/>
</dbReference>
<keyword evidence="2" id="KW-1185">Reference proteome</keyword>
<dbReference type="AlphaFoldDB" id="A0A2Z3H2Z0"/>
<gene>
    <name evidence="1" type="ORF">C1280_17945</name>
</gene>
<name>A0A2Z3H2Z0_9BACT</name>
<reference evidence="1 2" key="1">
    <citation type="submission" date="2018-01" db="EMBL/GenBank/DDBJ databases">
        <title>G. obscuriglobus.</title>
        <authorList>
            <person name="Franke J."/>
            <person name="Blomberg W."/>
            <person name="Selmecki A."/>
        </authorList>
    </citation>
    <scope>NUCLEOTIDE SEQUENCE [LARGE SCALE GENOMIC DNA]</scope>
    <source>
        <strain evidence="1 2">DSM 5831</strain>
    </source>
</reference>
<protein>
    <submittedName>
        <fullName evidence="1">Uncharacterized protein</fullName>
    </submittedName>
</protein>
<sequence length="672" mass="70252">MPVTYAGIDLTPPAFAPAEVERWWHAHRVTEFEHPAYLTAGIDHLPLPAPPSRHPPRVGVLHWPNGASRWATCHLLATGGQLARLPTSSAAAGLVISDGTRSVTAPMYRLAARPVSQRGDGAELYLVTLVDERYYWWQSGDGLAPASPASWSALLTSLFTAVGVVASVGSINSNYGTPDATRWGVGYAAIPLLIDAAARTVGMRVVRSLAGAVSVVNYATAAASDSSQWATHKNEVMAGGRELVSEIGRQVPASVGVVFPGDSPNVTTKTLSGLALTEYGAATGVSGRVGRVGADLAATAGSTPRDNYATQAATDYYLWQLSLTDATLRSVRAWTPTGLESCVEWSAGRDELLTRVLRTPLNQGEQWGQKVPSGSLTAINSPTNVTVKSGVTTIYASIPTGLQWNGSGTGAGAVRLETIAASTTQQGTVTTADQSFRGVKTFDGAPLAPSGVYAAGNSFIGCGDAFYSLATPQTMAWPTRLELVGPYGGNASDVTLPTTADVTVIGGRVATGLGGAVTTLFNLPRETLGGITPVWADPDYPGGSPDSSHDTSDLWVVPGSRPGRDPTVNPETFPRASPQYPGRLMLVGKYGTVETLPDNLGGNATFNTYTGISQSFARQTFVNGILVDNQNWPNNNGAQEVAGLHFYDGVFSYQLGPAILTEPGDGIAGGTY</sequence>
<dbReference type="KEGG" id="gog:C1280_17945"/>
<evidence type="ECO:0000313" key="1">
    <source>
        <dbReference type="EMBL" id="AWM38682.1"/>
    </source>
</evidence>
<dbReference type="OrthoDB" id="10012627at2"/>
<dbReference type="Proteomes" id="UP000245802">
    <property type="component" value="Chromosome"/>
</dbReference>